<feature type="region of interest" description="Disordered" evidence="1">
    <location>
        <begin position="1"/>
        <end position="24"/>
    </location>
</feature>
<protein>
    <submittedName>
        <fullName evidence="2">Uncharacterized protein</fullName>
    </submittedName>
</protein>
<proteinExistence type="predicted"/>
<dbReference type="AlphaFoldDB" id="K3Z7C5"/>
<gene>
    <name evidence="2" type="primary">LOC101779714</name>
</gene>
<reference evidence="2" key="2">
    <citation type="submission" date="2018-08" db="UniProtKB">
        <authorList>
            <consortium name="EnsemblPlants"/>
        </authorList>
    </citation>
    <scope>IDENTIFICATION</scope>
    <source>
        <strain evidence="2">Yugu1</strain>
    </source>
</reference>
<sequence>MIDRSGLAAQDGLPDVLEGGEDGRVVPRRVQGQVPHQELAQRVRAAEAPPGHHLHHRAPEVGVRVVRPLHYRRAARGRHGVASVLAVRQLLILLLVVLDLARRGCRRPEHVGGPGRAPRRRRCAARRRVPVPPWSGAGARGAVEVRGGVGGEAVGREERRPRVGRLAPLPVTAERRQLAVGVGGRRPTVQRRADAPTAIALPARAALNGAGAPRRRHRRRQDCRADRARGAVDGDVNKRPRAAAAVATLAPAVDEFGLWLVGAPRRWWFLARGRGVIGDDGGRRGIGAGDADEGGRGGGGAGRVEEDLREPLPQPAADAHAAAAGLVVAALVHGGLDRALDSTGACVSCGFGLSTLVRRGA</sequence>
<dbReference type="Proteomes" id="UP000004995">
    <property type="component" value="Unassembled WGS sequence"/>
</dbReference>
<dbReference type="InParanoid" id="K3Z7C5"/>
<evidence type="ECO:0000313" key="3">
    <source>
        <dbReference type="Proteomes" id="UP000004995"/>
    </source>
</evidence>
<dbReference type="Gramene" id="KQL14134">
    <property type="protein sequence ID" value="KQL14134"/>
    <property type="gene ID" value="SETIT_022445mg"/>
</dbReference>
<evidence type="ECO:0000313" key="2">
    <source>
        <dbReference type="EnsemblPlants" id="KQL14134"/>
    </source>
</evidence>
<reference evidence="3" key="1">
    <citation type="journal article" date="2012" name="Nat. Biotechnol.">
        <title>Reference genome sequence of the model plant Setaria.</title>
        <authorList>
            <person name="Bennetzen J.L."/>
            <person name="Schmutz J."/>
            <person name="Wang H."/>
            <person name="Percifield R."/>
            <person name="Hawkins J."/>
            <person name="Pontaroli A.C."/>
            <person name="Estep M."/>
            <person name="Feng L."/>
            <person name="Vaughn J.N."/>
            <person name="Grimwood J."/>
            <person name="Jenkins J."/>
            <person name="Barry K."/>
            <person name="Lindquist E."/>
            <person name="Hellsten U."/>
            <person name="Deshpande S."/>
            <person name="Wang X."/>
            <person name="Wu X."/>
            <person name="Mitros T."/>
            <person name="Triplett J."/>
            <person name="Yang X."/>
            <person name="Ye C.Y."/>
            <person name="Mauro-Herrera M."/>
            <person name="Wang L."/>
            <person name="Li P."/>
            <person name="Sharma M."/>
            <person name="Sharma R."/>
            <person name="Ronald P.C."/>
            <person name="Panaud O."/>
            <person name="Kellogg E.A."/>
            <person name="Brutnell T.P."/>
            <person name="Doust A.N."/>
            <person name="Tuskan G.A."/>
            <person name="Rokhsar D."/>
            <person name="Devos K.M."/>
        </authorList>
    </citation>
    <scope>NUCLEOTIDE SEQUENCE [LARGE SCALE GENOMIC DNA]</scope>
    <source>
        <strain evidence="3">cv. Yugu1</strain>
    </source>
</reference>
<feature type="region of interest" description="Disordered" evidence="1">
    <location>
        <begin position="284"/>
        <end position="306"/>
    </location>
</feature>
<accession>K3Z7C5</accession>
<evidence type="ECO:0000256" key="1">
    <source>
        <dbReference type="SAM" id="MobiDB-lite"/>
    </source>
</evidence>
<dbReference type="HOGENOM" id="CLU_768151_0_0_1"/>
<dbReference type="EnsemblPlants" id="KQL14134">
    <property type="protein sequence ID" value="KQL14134"/>
    <property type="gene ID" value="SETIT_022445mg"/>
</dbReference>
<dbReference type="EMBL" id="AGNK02001527">
    <property type="status" value="NOT_ANNOTATED_CDS"/>
    <property type="molecule type" value="Genomic_DNA"/>
</dbReference>
<name>K3Z7C5_SETIT</name>
<dbReference type="OMA" id="HHREAPG"/>
<keyword evidence="3" id="KW-1185">Reference proteome</keyword>
<organism evidence="2 3">
    <name type="scientific">Setaria italica</name>
    <name type="common">Foxtail millet</name>
    <name type="synonym">Panicum italicum</name>
    <dbReference type="NCBI Taxonomy" id="4555"/>
    <lineage>
        <taxon>Eukaryota</taxon>
        <taxon>Viridiplantae</taxon>
        <taxon>Streptophyta</taxon>
        <taxon>Embryophyta</taxon>
        <taxon>Tracheophyta</taxon>
        <taxon>Spermatophyta</taxon>
        <taxon>Magnoliopsida</taxon>
        <taxon>Liliopsida</taxon>
        <taxon>Poales</taxon>
        <taxon>Poaceae</taxon>
        <taxon>PACMAD clade</taxon>
        <taxon>Panicoideae</taxon>
        <taxon>Panicodae</taxon>
        <taxon>Paniceae</taxon>
        <taxon>Cenchrinae</taxon>
        <taxon>Setaria</taxon>
    </lineage>
</organism>